<organism evidence="2">
    <name type="scientific">candidate division WOR-3 bacterium</name>
    <dbReference type="NCBI Taxonomy" id="2052148"/>
    <lineage>
        <taxon>Bacteria</taxon>
        <taxon>Bacteria division WOR-3</taxon>
    </lineage>
</organism>
<dbReference type="EMBL" id="DTOZ01000194">
    <property type="protein sequence ID" value="HGE78957.1"/>
    <property type="molecule type" value="Genomic_DNA"/>
</dbReference>
<keyword evidence="1" id="KW-1133">Transmembrane helix</keyword>
<feature type="transmembrane region" description="Helical" evidence="1">
    <location>
        <begin position="84"/>
        <end position="104"/>
    </location>
</feature>
<sequence length="183" mass="21991">MNFMNECKNKDKVIKYVEMLMDEQEKNIFERHLDECETCRQELIAIKKFYEVMGKDEVPLPESIFFEKLRDRIRDQNIEFKTPFWKITSILAPVLGIVILFILFNIRKEQFVEIPVSVSNLSTDNYLNDLLLDRIIDDELVNKLTKLDHYFEYDTEQSLTELTQLEKEDLIKTIFKKYKGKYL</sequence>
<accession>A0A7V3VUU4</accession>
<dbReference type="Gene3D" id="1.10.10.1320">
    <property type="entry name" value="Anti-sigma factor, zinc-finger domain"/>
    <property type="match status" value="1"/>
</dbReference>
<keyword evidence="1" id="KW-0472">Membrane</keyword>
<reference evidence="2" key="1">
    <citation type="journal article" date="2020" name="mSystems">
        <title>Genome- and Community-Level Interaction Insights into Carbon Utilization and Element Cycling Functions of Hydrothermarchaeota in Hydrothermal Sediment.</title>
        <authorList>
            <person name="Zhou Z."/>
            <person name="Liu Y."/>
            <person name="Xu W."/>
            <person name="Pan J."/>
            <person name="Luo Z.H."/>
            <person name="Li M."/>
        </authorList>
    </citation>
    <scope>NUCLEOTIDE SEQUENCE [LARGE SCALE GENOMIC DNA]</scope>
    <source>
        <strain evidence="2">SpSt-961</strain>
    </source>
</reference>
<evidence type="ECO:0008006" key="3">
    <source>
        <dbReference type="Google" id="ProtNLM"/>
    </source>
</evidence>
<keyword evidence="1" id="KW-0812">Transmembrane</keyword>
<gene>
    <name evidence="2" type="ORF">ENX68_08225</name>
</gene>
<name>A0A7V3VUU4_UNCW3</name>
<evidence type="ECO:0000256" key="1">
    <source>
        <dbReference type="SAM" id="Phobius"/>
    </source>
</evidence>
<dbReference type="InterPro" id="IPR041916">
    <property type="entry name" value="Anti_sigma_zinc_sf"/>
</dbReference>
<evidence type="ECO:0000313" key="2">
    <source>
        <dbReference type="EMBL" id="HGE78957.1"/>
    </source>
</evidence>
<proteinExistence type="predicted"/>
<comment type="caution">
    <text evidence="2">The sequence shown here is derived from an EMBL/GenBank/DDBJ whole genome shotgun (WGS) entry which is preliminary data.</text>
</comment>
<protein>
    <recommendedName>
        <fullName evidence="3">Zinc-finger domain-containing protein</fullName>
    </recommendedName>
</protein>
<dbReference type="AlphaFoldDB" id="A0A7V3VUU4"/>